<keyword evidence="4 9" id="KW-0812">Transmembrane</keyword>
<dbReference type="InterPro" id="IPR011014">
    <property type="entry name" value="MscS_channel_TM-2"/>
</dbReference>
<dbReference type="SUPFAM" id="SSF82861">
    <property type="entry name" value="Mechanosensitive channel protein MscS (YggB), transmembrane region"/>
    <property type="match status" value="1"/>
</dbReference>
<evidence type="ECO:0000256" key="2">
    <source>
        <dbReference type="ARBA" id="ARBA00008017"/>
    </source>
</evidence>
<evidence type="ECO:0000256" key="8">
    <source>
        <dbReference type="SAM" id="MobiDB-lite"/>
    </source>
</evidence>
<dbReference type="EMBL" id="BMFF01000009">
    <property type="protein sequence ID" value="GGD11004.1"/>
    <property type="molecule type" value="Genomic_DNA"/>
</dbReference>
<organism evidence="16 17">
    <name type="scientific">Halopseudomonas salina</name>
    <dbReference type="NCBI Taxonomy" id="1323744"/>
    <lineage>
        <taxon>Bacteria</taxon>
        <taxon>Pseudomonadati</taxon>
        <taxon>Pseudomonadota</taxon>
        <taxon>Gammaproteobacteria</taxon>
        <taxon>Pseudomonadales</taxon>
        <taxon>Pseudomonadaceae</taxon>
        <taxon>Halopseudomonas</taxon>
    </lineage>
</organism>
<dbReference type="Gene3D" id="1.10.287.1260">
    <property type="match status" value="1"/>
</dbReference>
<dbReference type="InterPro" id="IPR006686">
    <property type="entry name" value="MscS_channel_CS"/>
</dbReference>
<evidence type="ECO:0000256" key="9">
    <source>
        <dbReference type="SAM" id="Phobius"/>
    </source>
</evidence>
<dbReference type="Pfam" id="PF21088">
    <property type="entry name" value="MS_channel_1st"/>
    <property type="match status" value="1"/>
</dbReference>
<keyword evidence="7" id="KW-0175">Coiled coil</keyword>
<feature type="transmembrane region" description="Helical" evidence="9">
    <location>
        <begin position="493"/>
        <end position="510"/>
    </location>
</feature>
<dbReference type="SUPFAM" id="SSF82689">
    <property type="entry name" value="Mechanosensitive channel protein MscS (YggB), C-terminal domain"/>
    <property type="match status" value="1"/>
</dbReference>
<dbReference type="SUPFAM" id="SSF50182">
    <property type="entry name" value="Sm-like ribonucleoproteins"/>
    <property type="match status" value="1"/>
</dbReference>
<feature type="compositionally biased region" description="Basic and acidic residues" evidence="8">
    <location>
        <begin position="1097"/>
        <end position="1114"/>
    </location>
</feature>
<dbReference type="InterPro" id="IPR006685">
    <property type="entry name" value="MscS_channel_2nd"/>
</dbReference>
<feature type="domain" description="Mechanosensitive ion channel MscS C-terminal" evidence="14">
    <location>
        <begin position="993"/>
        <end position="1075"/>
    </location>
</feature>
<comment type="caution">
    <text evidence="16">The sequence shown here is derived from an EMBL/GenBank/DDBJ whole genome shotgun (WGS) entry which is preliminary data.</text>
</comment>
<evidence type="ECO:0000313" key="16">
    <source>
        <dbReference type="EMBL" id="GGD11004.1"/>
    </source>
</evidence>
<proteinExistence type="inferred from homology"/>
<feature type="transmembrane region" description="Helical" evidence="9">
    <location>
        <begin position="678"/>
        <end position="701"/>
    </location>
</feature>
<dbReference type="InterPro" id="IPR049142">
    <property type="entry name" value="MS_channel_1st"/>
</dbReference>
<feature type="transmembrane region" description="Helical" evidence="9">
    <location>
        <begin position="646"/>
        <end position="666"/>
    </location>
</feature>
<sequence length="1148" mass="128305">MLRYFSPLLIFILITQFFLAGATAAADELTDALKEAEAKLETLATSSTPDAEKQELQEIYQNTIDYLRKSKAKAAELKELQDLLASAPEEIRRLRQRVDTIKPREIDSIRTAFESQSLEVLETRLTEKVTTMFDWQNQLTAINSNLIASQTRPERTQAEVTANQARNQAIAEELRNLQRQTDGPQKAARMAMLKAEQRSLKDTSDLLRQELAVNSVLQDLSSQRRALMSQQIADIELEIQALQDVINDKRLSQSEQTVSDTTAQALRGATNHDLLKTQGSLNRRLSEELLAATTEMGELTRKNIITKQQIDSATQIENALEQQINVLEGSALLSRILHQQKQALPTVRLDTRIADRVADLRLREFELNQLREQLATPEAYLEKLLSPIPTEQRELLRDDIREVIASRSLLTEQLSNNISTLLSLAITLQINQRQLQQLSRQLSRTIDDQLFWVASSRPIDKPWMQALPGQLSNQFDDLKLKEQAGTLASTVSARWPGPALLALLLVVYAWRRRRWRAQLRDINADVGHFRHDSAKHTPRALGLIALIVLPIPVIFCGIGILLTLGDPAPLPAVGTALMKLAVAWFVLHFLYRVLEPKGIAIRHFRWDSQLVTRLHHLIRNVSWVLLPLVLVIALNAAAPGHLGNDVIGRLTMVIGMLLLSLLLGRVMWKTEPLYHSRVLHLGATLLLVLAPLALAGMSFWGYHYTATRLADRFFITLYLIAGWMVVQGTVSRNLNVAGRRLAYQRALNKRQAAQPREPQDAEMGVEVPEMDIRQINQQSLRLARLILSIIFAVLVYLTWADLLSATSYLESVTLWEYNKGTSDNPMMAPISAGDVLGALVIVVLTVTLARNLPGLLEILVLSRLNLRQGSSYAITTLLSYVIVSVGVVYGLSALGVSWNKLQWLVAALSVGLGFGLQEIFANFVSGLIILFERPIRIGDVVTIGELSGTVNRIRIRATTITDFDRKEIIVPNKTFVTSHLINWSLSDTVTRVIIKVGVAYGSDLAKTRELLMQAARNNARVLDDPEPLVLFLAYNESTLDHELRVHVRELIDRNLAIDEINRDIDKLFAENGIEIAFRQLDVNLRTSAGLEKLIFSQREDRSPAHPDQDPEDSPRSTNDGRPGAASQPKPASPDSESVLGAGPDSPTV</sequence>
<evidence type="ECO:0000259" key="14">
    <source>
        <dbReference type="Pfam" id="PF21082"/>
    </source>
</evidence>
<feature type="domain" description="Mechanosensitive ion channel transmembrane helices 2/3" evidence="15">
    <location>
        <begin position="876"/>
        <end position="917"/>
    </location>
</feature>
<reference evidence="17" key="1">
    <citation type="journal article" date="2019" name="Int. J. Syst. Evol. Microbiol.">
        <title>The Global Catalogue of Microorganisms (GCM) 10K type strain sequencing project: providing services to taxonomists for standard genome sequencing and annotation.</title>
        <authorList>
            <consortium name="The Broad Institute Genomics Platform"/>
            <consortium name="The Broad Institute Genome Sequencing Center for Infectious Disease"/>
            <person name="Wu L."/>
            <person name="Ma J."/>
        </authorList>
    </citation>
    <scope>NUCLEOTIDE SEQUENCE [LARGE SCALE GENOMIC DNA]</scope>
    <source>
        <strain evidence="17">CGMCC 1.12482</strain>
    </source>
</reference>
<dbReference type="Gene3D" id="2.30.30.60">
    <property type="match status" value="1"/>
</dbReference>
<dbReference type="NCBIfam" id="NF008438">
    <property type="entry name" value="PRK11281.1"/>
    <property type="match status" value="1"/>
</dbReference>
<keyword evidence="5 9" id="KW-1133">Transmembrane helix</keyword>
<dbReference type="InterPro" id="IPR023408">
    <property type="entry name" value="MscS_beta-dom_sf"/>
</dbReference>
<feature type="transmembrane region" description="Helical" evidence="9">
    <location>
        <begin position="540"/>
        <end position="564"/>
    </location>
</feature>
<feature type="coiled-coil region" evidence="7">
    <location>
        <begin position="160"/>
        <end position="252"/>
    </location>
</feature>
<feature type="transmembrane region" description="Helical" evidence="9">
    <location>
        <begin position="713"/>
        <end position="730"/>
    </location>
</feature>
<dbReference type="Proteomes" id="UP000638188">
    <property type="component" value="Unassembled WGS sequence"/>
</dbReference>
<evidence type="ECO:0000256" key="5">
    <source>
        <dbReference type="ARBA" id="ARBA00022989"/>
    </source>
</evidence>
<evidence type="ECO:0000259" key="15">
    <source>
        <dbReference type="Pfam" id="PF21088"/>
    </source>
</evidence>
<feature type="region of interest" description="Disordered" evidence="8">
    <location>
        <begin position="1095"/>
        <end position="1148"/>
    </location>
</feature>
<dbReference type="Pfam" id="PF21082">
    <property type="entry name" value="MS_channel_3rd"/>
    <property type="match status" value="1"/>
</dbReference>
<evidence type="ECO:0000256" key="7">
    <source>
        <dbReference type="SAM" id="Coils"/>
    </source>
</evidence>
<dbReference type="Pfam" id="PF12794">
    <property type="entry name" value="MscS_TM"/>
    <property type="match status" value="1"/>
</dbReference>
<dbReference type="InterPro" id="IPR024393">
    <property type="entry name" value="MscS_porin"/>
</dbReference>
<evidence type="ECO:0000259" key="12">
    <source>
        <dbReference type="Pfam" id="PF12794"/>
    </source>
</evidence>
<feature type="domain" description="Mechanosensitive ion channel MscS" evidence="11">
    <location>
        <begin position="919"/>
        <end position="984"/>
    </location>
</feature>
<feature type="transmembrane region" description="Helical" evidence="9">
    <location>
        <begin position="870"/>
        <end position="891"/>
    </location>
</feature>
<protein>
    <submittedName>
        <fullName evidence="16">Potassium transporter KefA</fullName>
    </submittedName>
</protein>
<keyword evidence="3" id="KW-1003">Cell membrane</keyword>
<dbReference type="InterPro" id="IPR011066">
    <property type="entry name" value="MscS_channel_C_sf"/>
</dbReference>
<evidence type="ECO:0000256" key="3">
    <source>
        <dbReference type="ARBA" id="ARBA00022475"/>
    </source>
</evidence>
<dbReference type="Pfam" id="PF00924">
    <property type="entry name" value="MS_channel_2nd"/>
    <property type="match status" value="1"/>
</dbReference>
<keyword evidence="17" id="KW-1185">Reference proteome</keyword>
<gene>
    <name evidence="16" type="ORF">GCM10007418_32510</name>
</gene>
<evidence type="ECO:0000313" key="17">
    <source>
        <dbReference type="Proteomes" id="UP000638188"/>
    </source>
</evidence>
<evidence type="ECO:0000256" key="10">
    <source>
        <dbReference type="SAM" id="SignalP"/>
    </source>
</evidence>
<evidence type="ECO:0000259" key="11">
    <source>
        <dbReference type="Pfam" id="PF00924"/>
    </source>
</evidence>
<feature type="transmembrane region" description="Helical" evidence="9">
    <location>
        <begin position="576"/>
        <end position="594"/>
    </location>
</feature>
<name>A0ABQ1Q3D9_9GAMM</name>
<accession>A0ABQ1Q3D9</accession>
<feature type="coiled-coil region" evidence="7">
    <location>
        <begin position="19"/>
        <end position="46"/>
    </location>
</feature>
<comment type="similarity">
    <text evidence="2">Belongs to the MscS (TC 1.A.23) family.</text>
</comment>
<feature type="domain" description="Mechanosensitive ion channel inner membrane" evidence="12">
    <location>
        <begin position="499"/>
        <end position="815"/>
    </location>
</feature>
<comment type="subcellular location">
    <subcellularLocation>
        <location evidence="1">Cell membrane</location>
        <topology evidence="1">Multi-pass membrane protein</topology>
    </subcellularLocation>
</comment>
<evidence type="ECO:0000256" key="1">
    <source>
        <dbReference type="ARBA" id="ARBA00004651"/>
    </source>
</evidence>
<feature type="transmembrane region" description="Helical" evidence="9">
    <location>
        <begin position="782"/>
        <end position="806"/>
    </location>
</feature>
<feature type="transmembrane region" description="Helical" evidence="9">
    <location>
        <begin position="903"/>
        <end position="931"/>
    </location>
</feature>
<feature type="transmembrane region" description="Helical" evidence="9">
    <location>
        <begin position="614"/>
        <end position="634"/>
    </location>
</feature>
<keyword evidence="6 9" id="KW-0472">Membrane</keyword>
<dbReference type="RefSeq" id="WP_150279222.1">
    <property type="nucleotide sequence ID" value="NZ_BMFF01000009.1"/>
</dbReference>
<dbReference type="InterPro" id="IPR052702">
    <property type="entry name" value="MscS-like_channel"/>
</dbReference>
<dbReference type="Pfam" id="PF12795">
    <property type="entry name" value="MscS_porin"/>
    <property type="match status" value="1"/>
</dbReference>
<feature type="transmembrane region" description="Helical" evidence="9">
    <location>
        <begin position="826"/>
        <end position="849"/>
    </location>
</feature>
<feature type="chain" id="PRO_5047202895" evidence="10">
    <location>
        <begin position="21"/>
        <end position="1148"/>
    </location>
</feature>
<feature type="signal peptide" evidence="10">
    <location>
        <begin position="1"/>
        <end position="20"/>
    </location>
</feature>
<dbReference type="Gene3D" id="3.30.70.100">
    <property type="match status" value="1"/>
</dbReference>
<dbReference type="PROSITE" id="PS01246">
    <property type="entry name" value="UPF0003"/>
    <property type="match status" value="1"/>
</dbReference>
<evidence type="ECO:0000259" key="13">
    <source>
        <dbReference type="Pfam" id="PF12795"/>
    </source>
</evidence>
<dbReference type="PANTHER" id="PTHR30347">
    <property type="entry name" value="POTASSIUM CHANNEL RELATED"/>
    <property type="match status" value="1"/>
</dbReference>
<dbReference type="PANTHER" id="PTHR30347:SF1">
    <property type="entry name" value="MECHANOSENSITIVE CHANNEL MSCK"/>
    <property type="match status" value="1"/>
</dbReference>
<dbReference type="InterPro" id="IPR010920">
    <property type="entry name" value="LSM_dom_sf"/>
</dbReference>
<keyword evidence="10" id="KW-0732">Signal</keyword>
<evidence type="ECO:0000256" key="4">
    <source>
        <dbReference type="ARBA" id="ARBA00022692"/>
    </source>
</evidence>
<dbReference type="InterPro" id="IPR025692">
    <property type="entry name" value="MscS_IM_dom1"/>
</dbReference>
<dbReference type="InterPro" id="IPR049278">
    <property type="entry name" value="MS_channel_C"/>
</dbReference>
<evidence type="ECO:0000256" key="6">
    <source>
        <dbReference type="ARBA" id="ARBA00023136"/>
    </source>
</evidence>
<feature type="domain" description="Mechanosensitive ion channel MscS porin" evidence="13">
    <location>
        <begin position="39"/>
        <end position="276"/>
    </location>
</feature>